<evidence type="ECO:0000256" key="1">
    <source>
        <dbReference type="SAM" id="MobiDB-lite"/>
    </source>
</evidence>
<name>A0A0K2V4N3_LEPSM</name>
<sequence length="40" mass="4273">MKSTFESNSSLQSLTVVSSEGVSLQNMDLNSKSPPLVDTN</sequence>
<dbReference type="AlphaFoldDB" id="A0A0K2V4N3"/>
<evidence type="ECO:0000313" key="2">
    <source>
        <dbReference type="EMBL" id="CDW45097.1"/>
    </source>
</evidence>
<feature type="region of interest" description="Disordered" evidence="1">
    <location>
        <begin position="20"/>
        <end position="40"/>
    </location>
</feature>
<dbReference type="EMBL" id="HACA01027736">
    <property type="protein sequence ID" value="CDW45097.1"/>
    <property type="molecule type" value="Transcribed_RNA"/>
</dbReference>
<protein>
    <submittedName>
        <fullName evidence="2">Uncharacterized protein</fullName>
    </submittedName>
</protein>
<reference evidence="2" key="1">
    <citation type="submission" date="2014-05" db="EMBL/GenBank/DDBJ databases">
        <authorList>
            <person name="Chronopoulou M."/>
        </authorList>
    </citation>
    <scope>NUCLEOTIDE SEQUENCE</scope>
    <source>
        <tissue evidence="2">Whole organism</tissue>
    </source>
</reference>
<proteinExistence type="predicted"/>
<organism evidence="2">
    <name type="scientific">Lepeophtheirus salmonis</name>
    <name type="common">Salmon louse</name>
    <name type="synonym">Caligus salmonis</name>
    <dbReference type="NCBI Taxonomy" id="72036"/>
    <lineage>
        <taxon>Eukaryota</taxon>
        <taxon>Metazoa</taxon>
        <taxon>Ecdysozoa</taxon>
        <taxon>Arthropoda</taxon>
        <taxon>Crustacea</taxon>
        <taxon>Multicrustacea</taxon>
        <taxon>Hexanauplia</taxon>
        <taxon>Copepoda</taxon>
        <taxon>Siphonostomatoida</taxon>
        <taxon>Caligidae</taxon>
        <taxon>Lepeophtheirus</taxon>
    </lineage>
</organism>
<accession>A0A0K2V4N3</accession>